<feature type="compositionally biased region" description="Polar residues" evidence="5">
    <location>
        <begin position="451"/>
        <end position="466"/>
    </location>
</feature>
<dbReference type="KEGG" id="dsc:ABOD76_07510"/>
<feature type="transmembrane region" description="Helical" evidence="6">
    <location>
        <begin position="184"/>
        <end position="204"/>
    </location>
</feature>
<feature type="transmembrane region" description="Helical" evidence="6">
    <location>
        <begin position="137"/>
        <end position="156"/>
    </location>
</feature>
<organism evidence="8">
    <name type="scientific">Deinococcus sonorensis KR-87</name>
    <dbReference type="NCBI Taxonomy" id="694439"/>
    <lineage>
        <taxon>Bacteria</taxon>
        <taxon>Thermotogati</taxon>
        <taxon>Deinococcota</taxon>
        <taxon>Deinococci</taxon>
        <taxon>Deinococcales</taxon>
        <taxon>Deinococcaceae</taxon>
        <taxon>Deinococcus</taxon>
    </lineage>
</organism>
<comment type="subcellular location">
    <subcellularLocation>
        <location evidence="1">Membrane</location>
        <topology evidence="1">Multi-pass membrane protein</topology>
    </subcellularLocation>
</comment>
<feature type="transmembrane region" description="Helical" evidence="6">
    <location>
        <begin position="357"/>
        <end position="378"/>
    </location>
</feature>
<keyword evidence="8" id="KW-0436">Ligase</keyword>
<dbReference type="InterPro" id="IPR007016">
    <property type="entry name" value="O-antigen_ligase-rel_domated"/>
</dbReference>
<feature type="transmembrane region" description="Helical" evidence="6">
    <location>
        <begin position="411"/>
        <end position="428"/>
    </location>
</feature>
<feature type="transmembrane region" description="Helical" evidence="6">
    <location>
        <begin position="232"/>
        <end position="250"/>
    </location>
</feature>
<evidence type="ECO:0000256" key="3">
    <source>
        <dbReference type="ARBA" id="ARBA00022989"/>
    </source>
</evidence>
<dbReference type="AlphaFoldDB" id="A0AAU7UCM3"/>
<reference evidence="8" key="1">
    <citation type="submission" date="2024-06" db="EMBL/GenBank/DDBJ databases">
        <title>Draft Genome Sequence of Deinococcus sonorensis Type Strain KR-87, a Biofilm Producing Representative of the Genus Deinococcus.</title>
        <authorList>
            <person name="Boren L.S."/>
            <person name="Grosso R.A."/>
            <person name="Hugenberg-Cox A.N."/>
            <person name="Hill J.T.E."/>
            <person name="Albert C.M."/>
            <person name="Tuohy J.M."/>
        </authorList>
    </citation>
    <scope>NUCLEOTIDE SEQUENCE</scope>
    <source>
        <strain evidence="8">KR-87</strain>
    </source>
</reference>
<feature type="transmembrane region" description="Helical" evidence="6">
    <location>
        <begin position="257"/>
        <end position="275"/>
    </location>
</feature>
<name>A0AAU7UCM3_9DEIO</name>
<evidence type="ECO:0000256" key="4">
    <source>
        <dbReference type="ARBA" id="ARBA00023136"/>
    </source>
</evidence>
<dbReference type="GO" id="GO:0016020">
    <property type="term" value="C:membrane"/>
    <property type="evidence" value="ECO:0007669"/>
    <property type="project" value="UniProtKB-SubCell"/>
</dbReference>
<evidence type="ECO:0000256" key="6">
    <source>
        <dbReference type="SAM" id="Phobius"/>
    </source>
</evidence>
<keyword evidence="3 6" id="KW-1133">Transmembrane helix</keyword>
<keyword evidence="4 6" id="KW-0472">Membrane</keyword>
<feature type="region of interest" description="Disordered" evidence="5">
    <location>
        <begin position="433"/>
        <end position="466"/>
    </location>
</feature>
<dbReference type="InterPro" id="IPR051533">
    <property type="entry name" value="WaaL-like"/>
</dbReference>
<evidence type="ECO:0000259" key="7">
    <source>
        <dbReference type="Pfam" id="PF04932"/>
    </source>
</evidence>
<sequence>MSAVLEQEQPTVRATPHRSLRATIAQMLEVLAVLLAALTVLWGPLAQGSTFGWGRSGLTLLGLLTTAGMLVALAVRGRLPERSGPWPLVAVALLAWIWLSVRWAPTQSDALRSAALWTGILGTALTIQLLARGWRLWLGLGALLLAGATALVLAYLQTRGFMVPGYTYDPTAGIRVLTGPYFNASHFSGFLIVISALLMGLVLFTRLHLHTLVLLTLLTVLHMVNIKTDSSSIPAVLLASAMPFLVWVWTRQRWMGLVLTLVLLGGSLVAGQRFLTPQGQAIFAKYQLQLGLHNQWEKFFHIRQAVWRYGRTMWAEHPMTGLGTGQFYNEAPHYRASERAVGAGIDRLAVNYAHNDALQVGAELGLPGVALYALVVVLPLTRRGRSLPRLLWWSTLPAMLLAGTYDAHLTAIPGTAIAALSLAALAAAPGPRNQRAQRGLTNSDADDADLSVSTSDSDRNLSGLSA</sequence>
<evidence type="ECO:0000313" key="8">
    <source>
        <dbReference type="EMBL" id="XBV86140.1"/>
    </source>
</evidence>
<dbReference type="PANTHER" id="PTHR37422:SF23">
    <property type="entry name" value="TEICHURONIC ACID BIOSYNTHESIS PROTEIN TUAE"/>
    <property type="match status" value="1"/>
</dbReference>
<evidence type="ECO:0000256" key="5">
    <source>
        <dbReference type="SAM" id="MobiDB-lite"/>
    </source>
</evidence>
<feature type="transmembrane region" description="Helical" evidence="6">
    <location>
        <begin position="87"/>
        <end position="104"/>
    </location>
</feature>
<evidence type="ECO:0000256" key="2">
    <source>
        <dbReference type="ARBA" id="ARBA00022692"/>
    </source>
</evidence>
<gene>
    <name evidence="8" type="ORF">ABOD76_07510</name>
</gene>
<dbReference type="GO" id="GO:0016874">
    <property type="term" value="F:ligase activity"/>
    <property type="evidence" value="ECO:0007669"/>
    <property type="project" value="UniProtKB-KW"/>
</dbReference>
<feature type="transmembrane region" description="Helical" evidence="6">
    <location>
        <begin position="110"/>
        <end position="130"/>
    </location>
</feature>
<protein>
    <submittedName>
        <fullName evidence="8">O-antigen ligase family protein</fullName>
    </submittedName>
</protein>
<keyword evidence="2 6" id="KW-0812">Transmembrane</keyword>
<dbReference type="PANTHER" id="PTHR37422">
    <property type="entry name" value="TEICHURONIC ACID BIOSYNTHESIS PROTEIN TUAE"/>
    <property type="match status" value="1"/>
</dbReference>
<feature type="transmembrane region" description="Helical" evidence="6">
    <location>
        <begin position="209"/>
        <end position="226"/>
    </location>
</feature>
<dbReference type="RefSeq" id="WP_350244192.1">
    <property type="nucleotide sequence ID" value="NZ_CP158299.1"/>
</dbReference>
<feature type="transmembrane region" description="Helical" evidence="6">
    <location>
        <begin position="27"/>
        <end position="45"/>
    </location>
</feature>
<dbReference type="EMBL" id="CP158299">
    <property type="protein sequence ID" value="XBV86140.1"/>
    <property type="molecule type" value="Genomic_DNA"/>
</dbReference>
<feature type="transmembrane region" description="Helical" evidence="6">
    <location>
        <begin position="390"/>
        <end position="405"/>
    </location>
</feature>
<dbReference type="Pfam" id="PF04932">
    <property type="entry name" value="Wzy_C"/>
    <property type="match status" value="1"/>
</dbReference>
<feature type="compositionally biased region" description="Polar residues" evidence="5">
    <location>
        <begin position="434"/>
        <end position="443"/>
    </location>
</feature>
<proteinExistence type="predicted"/>
<feature type="domain" description="O-antigen ligase-related" evidence="7">
    <location>
        <begin position="231"/>
        <end position="372"/>
    </location>
</feature>
<evidence type="ECO:0000256" key="1">
    <source>
        <dbReference type="ARBA" id="ARBA00004141"/>
    </source>
</evidence>
<accession>A0AAU7UCM3</accession>
<feature type="transmembrane region" description="Helical" evidence="6">
    <location>
        <begin position="57"/>
        <end position="75"/>
    </location>
</feature>